<dbReference type="SMART" id="SM00387">
    <property type="entry name" value="HATPase_c"/>
    <property type="match status" value="1"/>
</dbReference>
<dbReference type="Pfam" id="PF02518">
    <property type="entry name" value="HATPase_c"/>
    <property type="match status" value="1"/>
</dbReference>
<dbReference type="CDD" id="cd17546">
    <property type="entry name" value="REC_hyHK_CKI1_RcsC-like"/>
    <property type="match status" value="1"/>
</dbReference>
<dbReference type="InterPro" id="IPR011006">
    <property type="entry name" value="CheY-like_superfamily"/>
</dbReference>
<dbReference type="InterPro" id="IPR050956">
    <property type="entry name" value="2C_system_His_kinase"/>
</dbReference>
<dbReference type="PROSITE" id="PS50110">
    <property type="entry name" value="RESPONSE_REGULATORY"/>
    <property type="match status" value="1"/>
</dbReference>
<dbReference type="Pfam" id="PF00512">
    <property type="entry name" value="HisKA"/>
    <property type="match status" value="1"/>
</dbReference>
<evidence type="ECO:0000256" key="4">
    <source>
        <dbReference type="PROSITE-ProRule" id="PRU00169"/>
    </source>
</evidence>
<feature type="compositionally biased region" description="Polar residues" evidence="5">
    <location>
        <begin position="1141"/>
        <end position="1166"/>
    </location>
</feature>
<feature type="compositionally biased region" description="Polar residues" evidence="5">
    <location>
        <begin position="1076"/>
        <end position="1095"/>
    </location>
</feature>
<evidence type="ECO:0000313" key="10">
    <source>
        <dbReference type="Proteomes" id="UP001633002"/>
    </source>
</evidence>
<feature type="domain" description="Response regulatory" evidence="8">
    <location>
        <begin position="1208"/>
        <end position="1363"/>
    </location>
</feature>
<dbReference type="EMBL" id="JBJQOH010000002">
    <property type="protein sequence ID" value="KAL3697509.1"/>
    <property type="molecule type" value="Genomic_DNA"/>
</dbReference>
<evidence type="ECO:0000259" key="7">
    <source>
        <dbReference type="PROSITE" id="PS50109"/>
    </source>
</evidence>
<dbReference type="SUPFAM" id="SSF55874">
    <property type="entry name" value="ATPase domain of HSP90 chaperone/DNA topoisomerase II/histidine kinase"/>
    <property type="match status" value="1"/>
</dbReference>
<dbReference type="SUPFAM" id="SSF52172">
    <property type="entry name" value="CheY-like"/>
    <property type="match status" value="1"/>
</dbReference>
<dbReference type="InterPro" id="IPR036097">
    <property type="entry name" value="HisK_dim/P_sf"/>
</dbReference>
<dbReference type="SUPFAM" id="SSF47384">
    <property type="entry name" value="Homodimeric domain of signal transducing histidine kinase"/>
    <property type="match status" value="1"/>
</dbReference>
<feature type="modified residue" description="4-aspartylphosphate" evidence="4">
    <location>
        <position position="1294"/>
    </location>
</feature>
<dbReference type="EC" id="2.7.13.3" evidence="2"/>
<dbReference type="InterPro" id="IPR003661">
    <property type="entry name" value="HisK_dim/P_dom"/>
</dbReference>
<dbReference type="InterPro" id="IPR005467">
    <property type="entry name" value="His_kinase_dom"/>
</dbReference>
<dbReference type="PANTHER" id="PTHR43719:SF75">
    <property type="entry name" value="HISTIDINE KINASE CKI1"/>
    <property type="match status" value="1"/>
</dbReference>
<dbReference type="GO" id="GO:0004673">
    <property type="term" value="F:protein histidine kinase activity"/>
    <property type="evidence" value="ECO:0007669"/>
    <property type="project" value="UniProtKB-EC"/>
</dbReference>
<evidence type="ECO:0000256" key="6">
    <source>
        <dbReference type="SAM" id="Phobius"/>
    </source>
</evidence>
<feature type="transmembrane region" description="Helical" evidence="6">
    <location>
        <begin position="117"/>
        <end position="138"/>
    </location>
</feature>
<dbReference type="PANTHER" id="PTHR43719">
    <property type="entry name" value="TWO-COMPONENT HISTIDINE KINASE"/>
    <property type="match status" value="1"/>
</dbReference>
<feature type="region of interest" description="Disordered" evidence="5">
    <location>
        <begin position="59"/>
        <end position="84"/>
    </location>
</feature>
<keyword evidence="6" id="KW-0472">Membrane</keyword>
<organism evidence="9 10">
    <name type="scientific">Riccia sorocarpa</name>
    <dbReference type="NCBI Taxonomy" id="122646"/>
    <lineage>
        <taxon>Eukaryota</taxon>
        <taxon>Viridiplantae</taxon>
        <taxon>Streptophyta</taxon>
        <taxon>Embryophyta</taxon>
        <taxon>Marchantiophyta</taxon>
        <taxon>Marchantiopsida</taxon>
        <taxon>Marchantiidae</taxon>
        <taxon>Marchantiales</taxon>
        <taxon>Ricciaceae</taxon>
        <taxon>Riccia</taxon>
    </lineage>
</organism>
<dbReference type="Proteomes" id="UP001633002">
    <property type="component" value="Unassembled WGS sequence"/>
</dbReference>
<keyword evidence="6" id="KW-0812">Transmembrane</keyword>
<comment type="caution">
    <text evidence="9">The sequence shown here is derived from an EMBL/GenBank/DDBJ whole genome shotgun (WGS) entry which is preliminary data.</text>
</comment>
<dbReference type="CDD" id="cd00082">
    <property type="entry name" value="HisKA"/>
    <property type="match status" value="1"/>
</dbReference>
<feature type="region of interest" description="Disordered" evidence="5">
    <location>
        <begin position="1253"/>
        <end position="1284"/>
    </location>
</feature>
<evidence type="ECO:0000256" key="5">
    <source>
        <dbReference type="SAM" id="MobiDB-lite"/>
    </source>
</evidence>
<feature type="compositionally biased region" description="Polar residues" evidence="5">
    <location>
        <begin position="1120"/>
        <end position="1130"/>
    </location>
</feature>
<evidence type="ECO:0000256" key="2">
    <source>
        <dbReference type="ARBA" id="ARBA00012438"/>
    </source>
</evidence>
<dbReference type="InterPro" id="IPR004358">
    <property type="entry name" value="Sig_transdc_His_kin-like_C"/>
</dbReference>
<feature type="transmembrane region" description="Helical" evidence="6">
    <location>
        <begin position="480"/>
        <end position="502"/>
    </location>
</feature>
<feature type="region of interest" description="Disordered" evidence="5">
    <location>
        <begin position="1072"/>
        <end position="1198"/>
    </location>
</feature>
<sequence>MEVRGGASCCGVSGFLIGPSIASDGGRLLHNSFSYPDTRGESRKDTEILLRNNSDVAVHIPSDQDVPDSVDGSRRHDDDDEVSKSGCCCSNGHVPGLAYVRQAAQRLLRDPMLSTRVTIVAMLAILVTVMTVLVWYFSTSHGEKAVSKVVDALRNELHSRAEGTIGYLSRDNNVSTAALARILSSPLISSNFSSFTTFTDQIAPILFTAFSVIPRKSLVSFYGKNGLFVSYSTEFNDTSMVFGNSTYLSPEANSTAPSSPWDPKENLTASRPWYQWSRQSADSATGLPVGPVTSVSPLAYWDIDLFNNTWNNVNNGGAAWGIVAPQSSDLLFLSLAPVKRSSDIDAVGVAAVGFSMSEIGEFFKTLDLQGGEIYITTEHGRLLVQTNAAVDYEIDDTGIPLLPLASNSTNTVVAGAAEYLSSVLGSQGTKSFQANSVRIDGKMYVVSSAPIQIAESALVCVILIPRDSLWGSSDKQSHTIFALLLILAICVGLVGCLFIVLLTKGISNEKCLREALYQQEEATKEAENRSNQKSIVFASMSHDLRTPLAAILGLIDLCLCDAVGASELESNLSQMKSCATNLLGILNSILDMSKIEAGKLQLEEAEFDLLDVLEEAVEMFAVVGMKKGLDVVLDFPDDSIERASRVMGDAGRVKQILSNMLSNAVKFTATGHVVLRAWQRPVVPISLGTTPIQGGGVFGCFYGWFWRCFNEREKNAHMAEEADSASGNLVEYEFEVDDTGKGIPRERRRAVFENFVQADSTVPRTHGGTGLGLGIVRSLVRLMGGDINIVDKDDPNEPGARFKFSLFFQRPQDSTPAHSHPFSPAQFRLKPQDTIASRYGIRSPGGPFNREHMECRKHPTPGSVQSPSIYSPRYAEGVHVLLAVQGQAGRKMTKGWMERRGLHVWTVCHPEDFFETLERIKFEVFYEESFNWSDCFEVSPGNQPYETWADDNLIHPPGGELSELSATPSSTYVKNYGDRGGPRLLLVIDAAMVSNVFNQLCASLSNSLSNADISAASRVVWLVTPVTPSSVLQTLKQGTVPCDLMLHKPLNVSRLRIVWEQVQLLVQNSRDLDNTLKPSPNYTVSRGESPLTVSQPLVPYPSPMPGGAGGSEKDSKEGSTADSGTLSNDQLAGRNVRGDLSASQSGNPSASQSATQSTMPTPSRATNLEGAPGLHVSSSPSPDIGPFPRVRPRETDFMGAPNSLQGMHILVAEDNPVLQRLTKTTLLRLGATVECVDNGLEAVQLVLANLPRKNSSRSSSFGGSFRRLRNLSREQEEEDGAAQKKRPFDMVLMDCQMPVLDGYDATQRIREQEKVLGFRTPVIALTAHAMAKDESKCIRAGMDFYLTKPLATKALLNVVAKVNANNRPG</sequence>
<keyword evidence="3 4" id="KW-0597">Phosphoprotein</keyword>
<protein>
    <recommendedName>
        <fullName evidence="2">histidine kinase</fullName>
        <ecNumber evidence="2">2.7.13.3</ecNumber>
    </recommendedName>
</protein>
<evidence type="ECO:0000313" key="9">
    <source>
        <dbReference type="EMBL" id="KAL3697509.1"/>
    </source>
</evidence>
<evidence type="ECO:0000259" key="8">
    <source>
        <dbReference type="PROSITE" id="PS50110"/>
    </source>
</evidence>
<keyword evidence="10" id="KW-1185">Reference proteome</keyword>
<feature type="domain" description="Histidine kinase" evidence="7">
    <location>
        <begin position="539"/>
        <end position="810"/>
    </location>
</feature>
<dbReference type="Pfam" id="PF00072">
    <property type="entry name" value="Response_reg"/>
    <property type="match status" value="1"/>
</dbReference>
<comment type="catalytic activity">
    <reaction evidence="1">
        <text>ATP + protein L-histidine = ADP + protein N-phospho-L-histidine.</text>
        <dbReference type="EC" id="2.7.13.3"/>
    </reaction>
</comment>
<dbReference type="InterPro" id="IPR036890">
    <property type="entry name" value="HATPase_C_sf"/>
</dbReference>
<dbReference type="SMART" id="SM00388">
    <property type="entry name" value="HisKA"/>
    <property type="match status" value="1"/>
</dbReference>
<name>A0ABD3I362_9MARC</name>
<evidence type="ECO:0000256" key="1">
    <source>
        <dbReference type="ARBA" id="ARBA00000085"/>
    </source>
</evidence>
<dbReference type="PROSITE" id="PS50109">
    <property type="entry name" value="HIS_KIN"/>
    <property type="match status" value="1"/>
</dbReference>
<dbReference type="InterPro" id="IPR003594">
    <property type="entry name" value="HATPase_dom"/>
</dbReference>
<evidence type="ECO:0000256" key="3">
    <source>
        <dbReference type="ARBA" id="ARBA00022553"/>
    </source>
</evidence>
<feature type="compositionally biased region" description="Low complexity" evidence="5">
    <location>
        <begin position="1256"/>
        <end position="1265"/>
    </location>
</feature>
<reference evidence="9 10" key="1">
    <citation type="submission" date="2024-09" db="EMBL/GenBank/DDBJ databases">
        <title>Chromosome-scale assembly of Riccia sorocarpa.</title>
        <authorList>
            <person name="Paukszto L."/>
        </authorList>
    </citation>
    <scope>NUCLEOTIDE SEQUENCE [LARGE SCALE GENOMIC DNA]</scope>
    <source>
        <strain evidence="9">LP-2024</strain>
        <tissue evidence="9">Aerial parts of the thallus</tissue>
    </source>
</reference>
<dbReference type="Gene3D" id="3.40.50.2300">
    <property type="match status" value="1"/>
</dbReference>
<dbReference type="InterPro" id="IPR001789">
    <property type="entry name" value="Sig_transdc_resp-reg_receiver"/>
</dbReference>
<accession>A0ABD3I362</accession>
<keyword evidence="6" id="KW-1133">Transmembrane helix</keyword>
<dbReference type="PRINTS" id="PR00344">
    <property type="entry name" value="BCTRLSENSOR"/>
</dbReference>
<dbReference type="Gene3D" id="1.10.287.130">
    <property type="match status" value="1"/>
</dbReference>
<dbReference type="Gene3D" id="3.30.565.10">
    <property type="entry name" value="Histidine kinase-like ATPase, C-terminal domain"/>
    <property type="match status" value="1"/>
</dbReference>
<dbReference type="SMART" id="SM00448">
    <property type="entry name" value="REC"/>
    <property type="match status" value="1"/>
</dbReference>
<proteinExistence type="predicted"/>
<gene>
    <name evidence="9" type="ORF">R1sor_011585</name>
</gene>